<dbReference type="Proteomes" id="UP000270094">
    <property type="component" value="Unassembled WGS sequence"/>
</dbReference>
<reference evidence="1 2" key="1">
    <citation type="submission" date="2018-11" db="EMBL/GenBank/DDBJ databases">
        <authorList>
            <consortium name="Pathogen Informatics"/>
        </authorList>
    </citation>
    <scope>NUCLEOTIDE SEQUENCE [LARGE SCALE GENOMIC DNA]</scope>
</reference>
<evidence type="ECO:0008006" key="3">
    <source>
        <dbReference type="Google" id="ProtNLM"/>
    </source>
</evidence>
<dbReference type="OrthoDB" id="5832858at2759"/>
<gene>
    <name evidence="1" type="ORF">SVUK_LOCUS2809</name>
</gene>
<dbReference type="AlphaFoldDB" id="A0A3P7I2X7"/>
<name>A0A3P7I2X7_STRVU</name>
<protein>
    <recommendedName>
        <fullName evidence="3">Receptor L-domain domain-containing protein</fullName>
    </recommendedName>
</protein>
<accession>A0A3P7I2X7</accession>
<evidence type="ECO:0000313" key="2">
    <source>
        <dbReference type="Proteomes" id="UP000270094"/>
    </source>
</evidence>
<organism evidence="1 2">
    <name type="scientific">Strongylus vulgaris</name>
    <name type="common">Blood worm</name>
    <dbReference type="NCBI Taxonomy" id="40348"/>
    <lineage>
        <taxon>Eukaryota</taxon>
        <taxon>Metazoa</taxon>
        <taxon>Ecdysozoa</taxon>
        <taxon>Nematoda</taxon>
        <taxon>Chromadorea</taxon>
        <taxon>Rhabditida</taxon>
        <taxon>Rhabditina</taxon>
        <taxon>Rhabditomorpha</taxon>
        <taxon>Strongyloidea</taxon>
        <taxon>Strongylidae</taxon>
        <taxon>Strongylus</taxon>
    </lineage>
</organism>
<sequence>MLVISSEKVTEKEMNALCSKAVYMEICIEITRSSFKELRCPHLRELRPCQLGRPAIKIVNNMNFELLQIPPTVIYKRNTRILEISEDPRMPTALINRYKKFCKQCKITANLGCGLTKRTYSDAEMVAACAGKTIIKPAEGYMLVMSSDTISEAEMNAVCSKAVYMEICITIKASQFRSLKCPHLRQLKSCKPGVPAIRIIGNPNMSTISISKTLIYHRGTRMLEIRGNPKVSAKSLETLRRLCPECVIRAKA</sequence>
<proteinExistence type="predicted"/>
<dbReference type="EMBL" id="UYYB01006611">
    <property type="protein sequence ID" value="VDM67811.1"/>
    <property type="molecule type" value="Genomic_DNA"/>
</dbReference>
<keyword evidence="2" id="KW-1185">Reference proteome</keyword>
<evidence type="ECO:0000313" key="1">
    <source>
        <dbReference type="EMBL" id="VDM67811.1"/>
    </source>
</evidence>